<dbReference type="PROSITE" id="PS51221">
    <property type="entry name" value="TTL"/>
    <property type="match status" value="1"/>
</dbReference>
<dbReference type="RefSeq" id="XP_042925157.1">
    <property type="nucleotide sequence ID" value="XM_043061618.1"/>
</dbReference>
<evidence type="ECO:0000313" key="2">
    <source>
        <dbReference type="EMBL" id="PNW83994.1"/>
    </source>
</evidence>
<proteinExistence type="predicted"/>
<gene>
    <name evidence="2" type="ORF">CHLRE_04g212550v5</name>
</gene>
<feature type="region of interest" description="Disordered" evidence="1">
    <location>
        <begin position="144"/>
        <end position="166"/>
    </location>
</feature>
<dbReference type="Gramene" id="PNW83994">
    <property type="protein sequence ID" value="PNW83994"/>
    <property type="gene ID" value="CHLRE_04g212550v5"/>
</dbReference>
<dbReference type="OMA" id="FHREAYV"/>
<feature type="region of interest" description="Disordered" evidence="1">
    <location>
        <begin position="1"/>
        <end position="48"/>
    </location>
</feature>
<feature type="region of interest" description="Disordered" evidence="1">
    <location>
        <begin position="646"/>
        <end position="702"/>
    </location>
</feature>
<name>A0A2K3DTY8_CHLRE</name>
<dbReference type="AlphaFoldDB" id="A0A2K3DTY8"/>
<dbReference type="SUPFAM" id="SSF56059">
    <property type="entry name" value="Glutathione synthetase ATP-binding domain-like"/>
    <property type="match status" value="1"/>
</dbReference>
<dbReference type="KEGG" id="cre:CHLRE_04g212550v5"/>
<dbReference type="Proteomes" id="UP000006906">
    <property type="component" value="Chromosome 4"/>
</dbReference>
<feature type="compositionally biased region" description="Low complexity" evidence="1">
    <location>
        <begin position="747"/>
        <end position="756"/>
    </location>
</feature>
<feature type="region of interest" description="Disordered" evidence="1">
    <location>
        <begin position="455"/>
        <end position="495"/>
    </location>
</feature>
<feature type="region of interest" description="Disordered" evidence="1">
    <location>
        <begin position="729"/>
        <end position="783"/>
    </location>
</feature>
<dbReference type="InParanoid" id="A0A2K3DTY8"/>
<feature type="compositionally biased region" description="Low complexity" evidence="1">
    <location>
        <begin position="479"/>
        <end position="490"/>
    </location>
</feature>
<dbReference type="OrthoDB" id="202825at2759"/>
<feature type="compositionally biased region" description="Low complexity" evidence="1">
    <location>
        <begin position="13"/>
        <end position="27"/>
    </location>
</feature>
<dbReference type="PANTHER" id="PTHR46069">
    <property type="entry name" value="TUBULIN TYROSINE LIGASE"/>
    <property type="match status" value="1"/>
</dbReference>
<feature type="compositionally biased region" description="Polar residues" evidence="1">
    <location>
        <begin position="1"/>
        <end position="11"/>
    </location>
</feature>
<dbReference type="InterPro" id="IPR004344">
    <property type="entry name" value="TTL/TTLL_fam"/>
</dbReference>
<keyword evidence="3" id="KW-1185">Reference proteome</keyword>
<feature type="compositionally biased region" description="Low complexity" evidence="1">
    <location>
        <begin position="770"/>
        <end position="783"/>
    </location>
</feature>
<dbReference type="Pfam" id="PF03133">
    <property type="entry name" value="TTL"/>
    <property type="match status" value="3"/>
</dbReference>
<dbReference type="GeneID" id="66053105"/>
<protein>
    <submittedName>
        <fullName evidence="2">Uncharacterized protein</fullName>
    </submittedName>
</protein>
<feature type="compositionally biased region" description="Low complexity" evidence="1">
    <location>
        <begin position="34"/>
        <end position="47"/>
    </location>
</feature>
<organism evidence="2 3">
    <name type="scientific">Chlamydomonas reinhardtii</name>
    <name type="common">Chlamydomonas smithii</name>
    <dbReference type="NCBI Taxonomy" id="3055"/>
    <lineage>
        <taxon>Eukaryota</taxon>
        <taxon>Viridiplantae</taxon>
        <taxon>Chlorophyta</taxon>
        <taxon>core chlorophytes</taxon>
        <taxon>Chlorophyceae</taxon>
        <taxon>CS clade</taxon>
        <taxon>Chlamydomonadales</taxon>
        <taxon>Chlamydomonadaceae</taxon>
        <taxon>Chlamydomonas</taxon>
    </lineage>
</organism>
<feature type="compositionally biased region" description="Low complexity" evidence="1">
    <location>
        <begin position="687"/>
        <end position="702"/>
    </location>
</feature>
<sequence length="783" mass="76651">MQKRNTNNGRTVSPGRGAAGPAAGTSGRARKPSDSSGGSSSSSSSGGKYRYCVLSGNESVLLKEALQRRPWWEPAPENSDRWNLWAGLNGQRFDQYDLLSPLPAASTRAPLPITASTLTASKASTAPTAIAATAAPAARSASGAAASSSGRGAGGGAAAAAAADPRQRRCVNRLPEHRVLCTKSGLAGVLATLVQAQGQGQGQGQGLGSAAGRSVSAGAASAEGGGGGSGTAGSGSLSWIPETYVVAAGPKAPAASPALSRFKSAFAKHAAAGRRVWIAKPTSLNRGNGIEVFDSLDRILDHIKTRPAGSNLILQKYIENPLLLGGRKFDIRAYVLVGPPQLAAAAPADAGGGGDGGRASGAAAAAPYAEAAPVWFHREAYVRTSSTPYDPANLGNRSAHLTNDAVQKTLDTYHAFEDHCKLSLAQLGPELIRQAGQGPPAAAAAPAAPAASTSSAAAAPAPAPAASTPSAAPAPAPAPAASTPSAAPARAPAPAPVQPVPVPSVPVPVLDTAPGSEAGLWGRMRHCVAALLGASAHLLNPLRLGGCWELLGLDFMLDDAGGLYLIEVNTSPALFRAGAYLSDLLPRLVEEVVQRAVDPLFPPLPPPPAAAGAAEAAAETAAKAAEAAAVAGPAAGAGEVAAGERDAAAGGSSGGIGDGGRGGRGSSTITPLDGFVRVELLPPPAPGTARAAGANKGNGAVKSGATTAAAKGAGGDAVGGTAAAGRQLAQSSSGAARGSAAGGGSSNGRAAQNGSSKAVPGRMSPGRVYAAGTAGAGASAKRK</sequence>
<dbReference type="Gene3D" id="3.30.470.20">
    <property type="entry name" value="ATP-grasp fold, B domain"/>
    <property type="match status" value="2"/>
</dbReference>
<accession>A0A2K3DTY8</accession>
<dbReference type="EMBL" id="CM008965">
    <property type="protein sequence ID" value="PNW83994.1"/>
    <property type="molecule type" value="Genomic_DNA"/>
</dbReference>
<feature type="compositionally biased region" description="Low complexity" evidence="1">
    <location>
        <begin position="455"/>
        <end position="471"/>
    </location>
</feature>
<evidence type="ECO:0000313" key="3">
    <source>
        <dbReference type="Proteomes" id="UP000006906"/>
    </source>
</evidence>
<evidence type="ECO:0000256" key="1">
    <source>
        <dbReference type="SAM" id="MobiDB-lite"/>
    </source>
</evidence>
<feature type="compositionally biased region" description="Gly residues" evidence="1">
    <location>
        <begin position="651"/>
        <end position="665"/>
    </location>
</feature>
<feature type="compositionally biased region" description="Low complexity" evidence="1">
    <location>
        <begin position="729"/>
        <end position="739"/>
    </location>
</feature>
<reference evidence="2 3" key="1">
    <citation type="journal article" date="2007" name="Science">
        <title>The Chlamydomonas genome reveals the evolution of key animal and plant functions.</title>
        <authorList>
            <person name="Merchant S.S."/>
            <person name="Prochnik S.E."/>
            <person name="Vallon O."/>
            <person name="Harris E.H."/>
            <person name="Karpowicz S.J."/>
            <person name="Witman G.B."/>
            <person name="Terry A."/>
            <person name="Salamov A."/>
            <person name="Fritz-Laylin L.K."/>
            <person name="Marechal-Drouard L."/>
            <person name="Marshall W.F."/>
            <person name="Qu L.H."/>
            <person name="Nelson D.R."/>
            <person name="Sanderfoot A.A."/>
            <person name="Spalding M.H."/>
            <person name="Kapitonov V.V."/>
            <person name="Ren Q."/>
            <person name="Ferris P."/>
            <person name="Lindquist E."/>
            <person name="Shapiro H."/>
            <person name="Lucas S.M."/>
            <person name="Grimwood J."/>
            <person name="Schmutz J."/>
            <person name="Cardol P."/>
            <person name="Cerutti H."/>
            <person name="Chanfreau G."/>
            <person name="Chen C.L."/>
            <person name="Cognat V."/>
            <person name="Croft M.T."/>
            <person name="Dent R."/>
            <person name="Dutcher S."/>
            <person name="Fernandez E."/>
            <person name="Fukuzawa H."/>
            <person name="Gonzalez-Ballester D."/>
            <person name="Gonzalez-Halphen D."/>
            <person name="Hallmann A."/>
            <person name="Hanikenne M."/>
            <person name="Hippler M."/>
            <person name="Inwood W."/>
            <person name="Jabbari K."/>
            <person name="Kalanon M."/>
            <person name="Kuras R."/>
            <person name="Lefebvre P.A."/>
            <person name="Lemaire S.D."/>
            <person name="Lobanov A.V."/>
            <person name="Lohr M."/>
            <person name="Manuell A."/>
            <person name="Meier I."/>
            <person name="Mets L."/>
            <person name="Mittag M."/>
            <person name="Mittelmeier T."/>
            <person name="Moroney J.V."/>
            <person name="Moseley J."/>
            <person name="Napoli C."/>
            <person name="Nedelcu A.M."/>
            <person name="Niyogi K."/>
            <person name="Novoselov S.V."/>
            <person name="Paulsen I.T."/>
            <person name="Pazour G."/>
            <person name="Purton S."/>
            <person name="Ral J.P."/>
            <person name="Riano-Pachon D.M."/>
            <person name="Riekhof W."/>
            <person name="Rymarquis L."/>
            <person name="Schroda M."/>
            <person name="Stern D."/>
            <person name="Umen J."/>
            <person name="Willows R."/>
            <person name="Wilson N."/>
            <person name="Zimmer S.L."/>
            <person name="Allmer J."/>
            <person name="Balk J."/>
            <person name="Bisova K."/>
            <person name="Chen C.J."/>
            <person name="Elias M."/>
            <person name="Gendler K."/>
            <person name="Hauser C."/>
            <person name="Lamb M.R."/>
            <person name="Ledford H."/>
            <person name="Long J.C."/>
            <person name="Minagawa J."/>
            <person name="Page M.D."/>
            <person name="Pan J."/>
            <person name="Pootakham W."/>
            <person name="Roje S."/>
            <person name="Rose A."/>
            <person name="Stahlberg E."/>
            <person name="Terauchi A.M."/>
            <person name="Yang P."/>
            <person name="Ball S."/>
            <person name="Bowler C."/>
            <person name="Dieckmann C.L."/>
            <person name="Gladyshev V.N."/>
            <person name="Green P."/>
            <person name="Jorgensen R."/>
            <person name="Mayfield S."/>
            <person name="Mueller-Roeber B."/>
            <person name="Rajamani S."/>
            <person name="Sayre R.T."/>
            <person name="Brokstein P."/>
            <person name="Dubchak I."/>
            <person name="Goodstein D."/>
            <person name="Hornick L."/>
            <person name="Huang Y.W."/>
            <person name="Jhaveri J."/>
            <person name="Luo Y."/>
            <person name="Martinez D."/>
            <person name="Ngau W.C."/>
            <person name="Otillar B."/>
            <person name="Poliakov A."/>
            <person name="Porter A."/>
            <person name="Szajkowski L."/>
            <person name="Werner G."/>
            <person name="Zhou K."/>
            <person name="Grigoriev I.V."/>
            <person name="Rokhsar D.S."/>
            <person name="Grossman A.R."/>
        </authorList>
    </citation>
    <scope>NUCLEOTIDE SEQUENCE [LARGE SCALE GENOMIC DNA]</scope>
    <source>
        <strain evidence="3">CC-503</strain>
    </source>
</reference>
<dbReference type="PANTHER" id="PTHR46069:SF1">
    <property type="entry name" value="CHROMOSOME UNDETERMINED SCAFFOLD_125, WHOLE GENOME SHOTGUN SEQUENCE"/>
    <property type="match status" value="1"/>
</dbReference>